<keyword evidence="3" id="KW-1185">Reference proteome</keyword>
<dbReference type="InParanoid" id="A0A2T3BA77"/>
<accession>A0A2T3BA77</accession>
<gene>
    <name evidence="2" type="ORF">M430DRAFT_199165</name>
</gene>
<dbReference type="EMBL" id="KZ679007">
    <property type="protein sequence ID" value="PSS25174.1"/>
    <property type="molecule type" value="Genomic_DNA"/>
</dbReference>
<sequence length="71" mass="7891">MCVSSTPSPRGPHAVALHPDGSNIFPGAGNQHKMPCTEQRRKPSRIFPMLHPGPFLARPRTLRRRGRVARV</sequence>
<feature type="region of interest" description="Disordered" evidence="1">
    <location>
        <begin position="1"/>
        <end position="39"/>
    </location>
</feature>
<name>A0A2T3BA77_AMORE</name>
<organism evidence="2 3">
    <name type="scientific">Amorphotheca resinae ATCC 22711</name>
    <dbReference type="NCBI Taxonomy" id="857342"/>
    <lineage>
        <taxon>Eukaryota</taxon>
        <taxon>Fungi</taxon>
        <taxon>Dikarya</taxon>
        <taxon>Ascomycota</taxon>
        <taxon>Pezizomycotina</taxon>
        <taxon>Leotiomycetes</taxon>
        <taxon>Helotiales</taxon>
        <taxon>Amorphothecaceae</taxon>
        <taxon>Amorphotheca</taxon>
    </lineage>
</organism>
<evidence type="ECO:0000313" key="2">
    <source>
        <dbReference type="EMBL" id="PSS25174.1"/>
    </source>
</evidence>
<dbReference type="GeneID" id="36572267"/>
<evidence type="ECO:0000313" key="3">
    <source>
        <dbReference type="Proteomes" id="UP000241818"/>
    </source>
</evidence>
<dbReference type="Proteomes" id="UP000241818">
    <property type="component" value="Unassembled WGS sequence"/>
</dbReference>
<dbReference type="AlphaFoldDB" id="A0A2T3BA77"/>
<dbReference type="RefSeq" id="XP_024723773.1">
    <property type="nucleotide sequence ID" value="XM_024864186.1"/>
</dbReference>
<proteinExistence type="predicted"/>
<evidence type="ECO:0000256" key="1">
    <source>
        <dbReference type="SAM" id="MobiDB-lite"/>
    </source>
</evidence>
<protein>
    <submittedName>
        <fullName evidence="2">Uncharacterized protein</fullName>
    </submittedName>
</protein>
<reference evidence="2 3" key="1">
    <citation type="journal article" date="2018" name="New Phytol.">
        <title>Comparative genomics and transcriptomics depict ericoid mycorrhizal fungi as versatile saprotrophs and plant mutualists.</title>
        <authorList>
            <person name="Martino E."/>
            <person name="Morin E."/>
            <person name="Grelet G.A."/>
            <person name="Kuo A."/>
            <person name="Kohler A."/>
            <person name="Daghino S."/>
            <person name="Barry K.W."/>
            <person name="Cichocki N."/>
            <person name="Clum A."/>
            <person name="Dockter R.B."/>
            <person name="Hainaut M."/>
            <person name="Kuo R.C."/>
            <person name="LaButti K."/>
            <person name="Lindahl B.D."/>
            <person name="Lindquist E.A."/>
            <person name="Lipzen A."/>
            <person name="Khouja H.R."/>
            <person name="Magnuson J."/>
            <person name="Murat C."/>
            <person name="Ohm R.A."/>
            <person name="Singer S.W."/>
            <person name="Spatafora J.W."/>
            <person name="Wang M."/>
            <person name="Veneault-Fourrey C."/>
            <person name="Henrissat B."/>
            <person name="Grigoriev I.V."/>
            <person name="Martin F.M."/>
            <person name="Perotto S."/>
        </authorList>
    </citation>
    <scope>NUCLEOTIDE SEQUENCE [LARGE SCALE GENOMIC DNA]</scope>
    <source>
        <strain evidence="2 3">ATCC 22711</strain>
    </source>
</reference>